<dbReference type="InterPro" id="IPR018080">
    <property type="entry name" value="Band_7/stomatin-like_CS"/>
</dbReference>
<dbReference type="AlphaFoldDB" id="A0A6H1UGZ1"/>
<comment type="similarity">
    <text evidence="2">Belongs to the band 7/mec-2 family.</text>
</comment>
<evidence type="ECO:0000256" key="6">
    <source>
        <dbReference type="ARBA" id="ARBA00023136"/>
    </source>
</evidence>
<organism evidence="10 11">
    <name type="scientific">Ferrimonas lipolytica</name>
    <dbReference type="NCBI Taxonomy" id="2724191"/>
    <lineage>
        <taxon>Bacteria</taxon>
        <taxon>Pseudomonadati</taxon>
        <taxon>Pseudomonadota</taxon>
        <taxon>Gammaproteobacteria</taxon>
        <taxon>Alteromonadales</taxon>
        <taxon>Ferrimonadaceae</taxon>
        <taxon>Ferrimonas</taxon>
    </lineage>
</organism>
<evidence type="ECO:0000313" key="10">
    <source>
        <dbReference type="EMBL" id="QIZ78375.1"/>
    </source>
</evidence>
<dbReference type="InterPro" id="IPR001972">
    <property type="entry name" value="Stomatin_HflK_fam"/>
</dbReference>
<dbReference type="FunFam" id="3.30.479.30:FF:000004">
    <property type="entry name" value="Putative membrane protease family, stomatin"/>
    <property type="match status" value="1"/>
</dbReference>
<feature type="transmembrane region" description="Helical" evidence="8">
    <location>
        <begin position="6"/>
        <end position="26"/>
    </location>
</feature>
<dbReference type="Pfam" id="PF01145">
    <property type="entry name" value="Band_7"/>
    <property type="match status" value="1"/>
</dbReference>
<evidence type="ECO:0000256" key="7">
    <source>
        <dbReference type="SAM" id="Coils"/>
    </source>
</evidence>
<dbReference type="SUPFAM" id="SSF117892">
    <property type="entry name" value="Band 7/SPFH domain"/>
    <property type="match status" value="1"/>
</dbReference>
<keyword evidence="4 8" id="KW-0812">Transmembrane</keyword>
<dbReference type="Proteomes" id="UP000501602">
    <property type="component" value="Chromosome"/>
</dbReference>
<keyword evidence="6 8" id="KW-0472">Membrane</keyword>
<dbReference type="InterPro" id="IPR050710">
    <property type="entry name" value="Band7/mec-2_domain"/>
</dbReference>
<proteinExistence type="inferred from homology"/>
<feature type="coiled-coil region" evidence="7">
    <location>
        <begin position="204"/>
        <end position="238"/>
    </location>
</feature>
<dbReference type="Gene3D" id="3.30.479.30">
    <property type="entry name" value="Band 7 domain"/>
    <property type="match status" value="1"/>
</dbReference>
<dbReference type="InterPro" id="IPR001107">
    <property type="entry name" value="Band_7"/>
</dbReference>
<protein>
    <recommendedName>
        <fullName evidence="3">Protein QmcA</fullName>
    </recommendedName>
</protein>
<dbReference type="KEGG" id="fes:HER31_16585"/>
<dbReference type="GO" id="GO:0005886">
    <property type="term" value="C:plasma membrane"/>
    <property type="evidence" value="ECO:0007669"/>
    <property type="project" value="UniProtKB-ARBA"/>
</dbReference>
<evidence type="ECO:0000256" key="4">
    <source>
        <dbReference type="ARBA" id="ARBA00022692"/>
    </source>
</evidence>
<sequence>MFGLDVIALVLVAFAVILVLTGVKMVPQGYHYTVERFGKFTRVLQPGLTVIIPFVDNIGRKQNMMEQVLDIIPQEVISSDNAQVTTDAVCFFQVQDPVRASYEVNNLPLAMQNLVMTNIRAVLGSMELDEMLSNRDSINAQLLIKVDEATDPWGVKVTRIEIRDISPPKDLVDAMARQMKAEREKRASILEAEGEREAAIKVAEGQKQSEILKAEGQLEAAKREAEARERLAEAEANATRVVSAAISEGDSRAINYFVAQKYVEALQTVGSAENSKVVMMPLEASNVIGSVAGIAELFKHQEQNK</sequence>
<feature type="domain" description="Band 7" evidence="9">
    <location>
        <begin position="21"/>
        <end position="179"/>
    </location>
</feature>
<gene>
    <name evidence="10" type="ORF">HER31_16585</name>
</gene>
<name>A0A6H1UGZ1_9GAMM</name>
<reference evidence="10 11" key="1">
    <citation type="submission" date="2020-04" db="EMBL/GenBank/DDBJ databases">
        <title>Ferrimonas sp. S7 isolated from sea water.</title>
        <authorList>
            <person name="Bae S.S."/>
            <person name="Baek K."/>
        </authorList>
    </citation>
    <scope>NUCLEOTIDE SEQUENCE [LARGE SCALE GENOMIC DNA]</scope>
    <source>
        <strain evidence="10 11">S7</strain>
    </source>
</reference>
<accession>A0A6H1UGZ1</accession>
<dbReference type="RefSeq" id="WP_168662281.1">
    <property type="nucleotide sequence ID" value="NZ_CP051180.1"/>
</dbReference>
<dbReference type="PANTHER" id="PTHR43327:SF10">
    <property type="entry name" value="STOMATIN-LIKE PROTEIN 2, MITOCHONDRIAL"/>
    <property type="match status" value="1"/>
</dbReference>
<keyword evidence="11" id="KW-1185">Reference proteome</keyword>
<dbReference type="EMBL" id="CP051180">
    <property type="protein sequence ID" value="QIZ78375.1"/>
    <property type="molecule type" value="Genomic_DNA"/>
</dbReference>
<dbReference type="PROSITE" id="PS01270">
    <property type="entry name" value="BAND_7"/>
    <property type="match status" value="1"/>
</dbReference>
<dbReference type="GO" id="GO:0098552">
    <property type="term" value="C:side of membrane"/>
    <property type="evidence" value="ECO:0007669"/>
    <property type="project" value="UniProtKB-ARBA"/>
</dbReference>
<evidence type="ECO:0000313" key="11">
    <source>
        <dbReference type="Proteomes" id="UP000501602"/>
    </source>
</evidence>
<comment type="subcellular location">
    <subcellularLocation>
        <location evidence="1">Membrane</location>
        <topology evidence="1">Single-pass membrane protein</topology>
    </subcellularLocation>
</comment>
<dbReference type="InterPro" id="IPR036013">
    <property type="entry name" value="Band_7/SPFH_dom_sf"/>
</dbReference>
<evidence type="ECO:0000256" key="2">
    <source>
        <dbReference type="ARBA" id="ARBA00008164"/>
    </source>
</evidence>
<evidence type="ECO:0000256" key="5">
    <source>
        <dbReference type="ARBA" id="ARBA00022989"/>
    </source>
</evidence>
<evidence type="ECO:0000259" key="9">
    <source>
        <dbReference type="SMART" id="SM00244"/>
    </source>
</evidence>
<dbReference type="SMART" id="SM00244">
    <property type="entry name" value="PHB"/>
    <property type="match status" value="1"/>
</dbReference>
<evidence type="ECO:0000256" key="1">
    <source>
        <dbReference type="ARBA" id="ARBA00004167"/>
    </source>
</evidence>
<dbReference type="CDD" id="cd08829">
    <property type="entry name" value="SPFH_paraslipin"/>
    <property type="match status" value="1"/>
</dbReference>
<dbReference type="PANTHER" id="PTHR43327">
    <property type="entry name" value="STOMATIN-LIKE PROTEIN 2, MITOCHONDRIAL"/>
    <property type="match status" value="1"/>
</dbReference>
<evidence type="ECO:0000256" key="3">
    <source>
        <dbReference type="ARBA" id="ARBA00017055"/>
    </source>
</evidence>
<keyword evidence="7" id="KW-0175">Coiled coil</keyword>
<evidence type="ECO:0000256" key="8">
    <source>
        <dbReference type="SAM" id="Phobius"/>
    </source>
</evidence>
<dbReference type="PRINTS" id="PR00721">
    <property type="entry name" value="STOMATIN"/>
</dbReference>
<keyword evidence="5 8" id="KW-1133">Transmembrane helix</keyword>